<keyword evidence="5" id="KW-0472">Membrane</keyword>
<keyword evidence="8" id="KW-1185">Reference proteome</keyword>
<feature type="repeat" description="ANK" evidence="4">
    <location>
        <begin position="455"/>
        <end position="485"/>
    </location>
</feature>
<dbReference type="Proteomes" id="UP000326757">
    <property type="component" value="Unassembled WGS sequence"/>
</dbReference>
<feature type="transmembrane region" description="Helical" evidence="5">
    <location>
        <begin position="1222"/>
        <end position="1248"/>
    </location>
</feature>
<evidence type="ECO:0000256" key="2">
    <source>
        <dbReference type="ARBA" id="ARBA00022737"/>
    </source>
</evidence>
<dbReference type="Pfam" id="PF00023">
    <property type="entry name" value="Ank"/>
    <property type="match status" value="2"/>
</dbReference>
<feature type="repeat" description="ANK" evidence="4">
    <location>
        <begin position="416"/>
        <end position="450"/>
    </location>
</feature>
<keyword evidence="3 4" id="KW-0040">ANK repeat</keyword>
<comment type="caution">
    <text evidence="7">The sequence shown here is derived from an EMBL/GenBank/DDBJ whole genome shotgun (WGS) entry which is preliminary data.</text>
</comment>
<sequence>MGRTGYRVEGLPPDTTLENIHDYLQFDPGANMQLIARSIAPLVDGVPRELKVATVDFIPPQGWQTSVPLPALKGNGSDRVVVDQTFYGFTPLNEPKEPVALDIIAVTGLAGNAFGSWASEPTHMWLRDKLAVDFPNARVMSYGFDSHLKNSHSEAVISVFSSRFRSDVEEIRRHASDRPLVFIGHSLGGLVIKKAMLGRWKIMPLIPLMIFMGTPHRGLDTEALLELVKHDATAPLIRQISFRSHELNELNSDFCHFLTTAPDISILSVYETIRTKTLLEMADGSWARQGSEKMMVPPDSAVLGVGSREVEVPCITDHSRLAKFPATSQGTAYPQVQGAIMKSIRTTLLGHEELIDAIRLQSLKRFETLVKSGDFCINRLAQNGDTALVLASKWGSKAAVKCLLAYGAEPNQCDEAGCTPLFAAAGQYEASLDVVKLLIENGADINFASGDLRCTPLHGAAQMPTNSNIVQFLLSRGAMTEVLNAHGLTPLYIASRQNCVFSVKILLQYGATVDSCNWNIKDRKYGETPLIAAAYFDKGIAHNTHVIELLVQAGANINLQAGSLKHTALMTACLKGYDRGVRCLLEQGADESMRDVNGNNALMYAARVGNVHIILTLSEYGSSSIDTQSAQRRVLDWAVYFGKVDIVKHLVALDPGYQPVGAAERFATNIDDQTREEIEAYLTKHCNDGISAKGLTFWDRFVDHRGSLKIGLSLESAAQENLEYKNENMPRRSGMKSLEMLGRAQNEIPSGLDPIKNMCQRWYHSSTMKNEILYIYGGYETFVDTNKHGARTGNVTIGTNNYVISVGMDESWNWTMASAGVPLVSEQVLLSDSGSPNTFSSVVLKGSLFSGSPGSNHIYLYGGTEQSINTSFYGYTDPTSPNQTLLSYDVKQNQWESINIDPTIPQKPSSGSSADVPDQGLGFYFNGEINDGSSTETTWIPEGSSVPLEGMVMLNMTDNTTRNISTAAIDESSRTGSILQYVPGIGDQGILIQFGGIYRQAGNLTAEVGTLAPMNQINVFDINSVYNRGNGSWYMQQASGDFPPPRIESCTVVATAPDNSSYNIYLYGGQNGDSVSYDDVYVLSLPSFTWIKVYEAVPGSPRFGHTCHLVGNRQMLTVGGAQKKYSSYCDWESSGVAIYDLYKLSWTSTFHHDANSYIVPSNITDVIGGNGFATTVRPAKDFANVEVASLFGQKLLSTSTNTSSTTNDTSSSPSSLNKTPGVSAGIIAGATIGVVVAVIIISSLLWMWRRSSMADRAKNDGCSRTESRQSLIVEDEKAINRLRANVMSIAYDPDNPCHVPGMEVPKEQIGGKVGG</sequence>
<dbReference type="Pfam" id="PF12796">
    <property type="entry name" value="Ank_2"/>
    <property type="match status" value="2"/>
</dbReference>
<evidence type="ECO:0000259" key="6">
    <source>
        <dbReference type="Pfam" id="PF05057"/>
    </source>
</evidence>
<dbReference type="InterPro" id="IPR011043">
    <property type="entry name" value="Gal_Oxase/kelch_b-propeller"/>
</dbReference>
<dbReference type="EMBL" id="VIGI01000001">
    <property type="protein sequence ID" value="KAB8304343.1"/>
    <property type="molecule type" value="Genomic_DNA"/>
</dbReference>
<evidence type="ECO:0000256" key="4">
    <source>
        <dbReference type="PROSITE-ProRule" id="PRU00023"/>
    </source>
</evidence>
<dbReference type="PROSITE" id="PS50088">
    <property type="entry name" value="ANK_REPEAT"/>
    <property type="match status" value="5"/>
</dbReference>
<dbReference type="InterPro" id="IPR007751">
    <property type="entry name" value="DUF676_lipase-like"/>
</dbReference>
<evidence type="ECO:0000256" key="1">
    <source>
        <dbReference type="ARBA" id="ARBA00007920"/>
    </source>
</evidence>
<feature type="domain" description="DUF676" evidence="6">
    <location>
        <begin position="104"/>
        <end position="243"/>
    </location>
</feature>
<evidence type="ECO:0000256" key="3">
    <source>
        <dbReference type="ARBA" id="ARBA00023043"/>
    </source>
</evidence>
<keyword evidence="5" id="KW-1133">Transmembrane helix</keyword>
<gene>
    <name evidence="7" type="ORF">EYC80_003753</name>
</gene>
<feature type="repeat" description="ANK" evidence="4">
    <location>
        <begin position="486"/>
        <end position="518"/>
    </location>
</feature>
<dbReference type="Gene3D" id="3.40.50.1820">
    <property type="entry name" value="alpha/beta hydrolase"/>
    <property type="match status" value="1"/>
</dbReference>
<dbReference type="Gene3D" id="2.120.10.80">
    <property type="entry name" value="Kelch-type beta propeller"/>
    <property type="match status" value="1"/>
</dbReference>
<keyword evidence="2" id="KW-0677">Repeat</keyword>
<evidence type="ECO:0000313" key="7">
    <source>
        <dbReference type="EMBL" id="KAB8304343.1"/>
    </source>
</evidence>
<evidence type="ECO:0000256" key="5">
    <source>
        <dbReference type="SAM" id="Phobius"/>
    </source>
</evidence>
<dbReference type="InterPro" id="IPR002110">
    <property type="entry name" value="Ankyrin_rpt"/>
</dbReference>
<dbReference type="InterPro" id="IPR029058">
    <property type="entry name" value="AB_hydrolase_fold"/>
</dbReference>
<keyword evidence="5" id="KW-0812">Transmembrane</keyword>
<organism evidence="7 8">
    <name type="scientific">Monilinia laxa</name>
    <name type="common">Brown rot fungus</name>
    <name type="synonym">Sclerotinia laxa</name>
    <dbReference type="NCBI Taxonomy" id="61186"/>
    <lineage>
        <taxon>Eukaryota</taxon>
        <taxon>Fungi</taxon>
        <taxon>Dikarya</taxon>
        <taxon>Ascomycota</taxon>
        <taxon>Pezizomycotina</taxon>
        <taxon>Leotiomycetes</taxon>
        <taxon>Helotiales</taxon>
        <taxon>Sclerotiniaceae</taxon>
        <taxon>Monilinia</taxon>
    </lineage>
</organism>
<dbReference type="Pfam" id="PF24681">
    <property type="entry name" value="Kelch_KLHDC2_KLHL20_DRC7"/>
    <property type="match status" value="1"/>
</dbReference>
<dbReference type="SUPFAM" id="SSF53474">
    <property type="entry name" value="alpha/beta-Hydrolases"/>
    <property type="match status" value="1"/>
</dbReference>
<dbReference type="PANTHER" id="PTHR24166">
    <property type="entry name" value="ROLLING PEBBLES, ISOFORM B"/>
    <property type="match status" value="1"/>
</dbReference>
<proteinExistence type="inferred from homology"/>
<feature type="repeat" description="ANK" evidence="4">
    <location>
        <begin position="525"/>
        <end position="562"/>
    </location>
</feature>
<dbReference type="SUPFAM" id="SSF48403">
    <property type="entry name" value="Ankyrin repeat"/>
    <property type="match status" value="1"/>
</dbReference>
<feature type="repeat" description="ANK" evidence="4">
    <location>
        <begin position="383"/>
        <end position="415"/>
    </location>
</feature>
<accession>A0A5N6KKN1</accession>
<dbReference type="InterPro" id="IPR015915">
    <property type="entry name" value="Kelch-typ_b-propeller"/>
</dbReference>
<dbReference type="OrthoDB" id="427518at2759"/>
<dbReference type="InterPro" id="IPR050889">
    <property type="entry name" value="Dendritic_Spine_Reg/Scaffold"/>
</dbReference>
<dbReference type="Pfam" id="PF05057">
    <property type="entry name" value="DUF676"/>
    <property type="match status" value="1"/>
</dbReference>
<name>A0A5N6KKN1_MONLA</name>
<dbReference type="InterPro" id="IPR036770">
    <property type="entry name" value="Ankyrin_rpt-contain_sf"/>
</dbReference>
<dbReference type="PROSITE" id="PS50297">
    <property type="entry name" value="ANK_REP_REGION"/>
    <property type="match status" value="3"/>
</dbReference>
<dbReference type="SMART" id="SM00248">
    <property type="entry name" value="ANK"/>
    <property type="match status" value="8"/>
</dbReference>
<evidence type="ECO:0000313" key="8">
    <source>
        <dbReference type="Proteomes" id="UP000326757"/>
    </source>
</evidence>
<reference evidence="7 8" key="1">
    <citation type="submission" date="2019-06" db="EMBL/GenBank/DDBJ databases">
        <title>Genome Sequence of the Brown Rot Fungal Pathogen Monilinia laxa.</title>
        <authorList>
            <person name="De Miccolis Angelini R.M."/>
            <person name="Landi L."/>
            <person name="Abate D."/>
            <person name="Pollastro S."/>
            <person name="Romanazzi G."/>
            <person name="Faretra F."/>
        </authorList>
    </citation>
    <scope>NUCLEOTIDE SEQUENCE [LARGE SCALE GENOMIC DNA]</scope>
    <source>
        <strain evidence="7 8">Mlax316</strain>
    </source>
</reference>
<protein>
    <recommendedName>
        <fullName evidence="6">DUF676 domain-containing protein</fullName>
    </recommendedName>
</protein>
<comment type="similarity">
    <text evidence="1">Belongs to the putative lipase ROG1 family.</text>
</comment>
<dbReference type="Gene3D" id="1.25.40.20">
    <property type="entry name" value="Ankyrin repeat-containing domain"/>
    <property type="match status" value="2"/>
</dbReference>
<dbReference type="SUPFAM" id="SSF50965">
    <property type="entry name" value="Galactose oxidase, central domain"/>
    <property type="match status" value="2"/>
</dbReference>
<dbReference type="PANTHER" id="PTHR24166:SF48">
    <property type="entry name" value="PROTEIN VAPYRIN"/>
    <property type="match status" value="1"/>
</dbReference>